<dbReference type="AlphaFoldDB" id="A0A562IVU5"/>
<organism evidence="3 4">
    <name type="scientific">Modestobacter roseus</name>
    <dbReference type="NCBI Taxonomy" id="1181884"/>
    <lineage>
        <taxon>Bacteria</taxon>
        <taxon>Bacillati</taxon>
        <taxon>Actinomycetota</taxon>
        <taxon>Actinomycetes</taxon>
        <taxon>Geodermatophilales</taxon>
        <taxon>Geodermatophilaceae</taxon>
        <taxon>Modestobacter</taxon>
    </lineage>
</organism>
<dbReference type="Gene3D" id="3.30.70.2450">
    <property type="match status" value="1"/>
</dbReference>
<dbReference type="InterPro" id="IPR036188">
    <property type="entry name" value="FAD/NAD-bd_sf"/>
</dbReference>
<proteinExistence type="predicted"/>
<reference evidence="3 4" key="1">
    <citation type="submission" date="2019-07" db="EMBL/GenBank/DDBJ databases">
        <title>R&amp;d 2014.</title>
        <authorList>
            <person name="Klenk H.-P."/>
        </authorList>
    </citation>
    <scope>NUCLEOTIDE SEQUENCE [LARGE SCALE GENOMIC DNA]</scope>
    <source>
        <strain evidence="3 4">DSM 45764</strain>
    </source>
</reference>
<dbReference type="PANTHER" id="PTHR43476:SF3">
    <property type="entry name" value="FAD-BINDING MONOOXYGENASE"/>
    <property type="match status" value="1"/>
</dbReference>
<dbReference type="Gene3D" id="3.50.50.60">
    <property type="entry name" value="FAD/NAD(P)-binding domain"/>
    <property type="match status" value="1"/>
</dbReference>
<protein>
    <submittedName>
        <fullName evidence="3">3-(3-hydroxy-phenyl)propionate hydroxylase</fullName>
    </submittedName>
</protein>
<name>A0A562IVU5_9ACTN</name>
<feature type="domain" description="FAD-binding" evidence="2">
    <location>
        <begin position="7"/>
        <end position="339"/>
    </location>
</feature>
<comment type="caution">
    <text evidence="3">The sequence shown here is derived from an EMBL/GenBank/DDBJ whole genome shotgun (WGS) entry which is preliminary data.</text>
</comment>
<accession>A0A562IVU5</accession>
<dbReference type="PRINTS" id="PR00420">
    <property type="entry name" value="RNGMNOXGNASE"/>
</dbReference>
<keyword evidence="1" id="KW-0560">Oxidoreductase</keyword>
<dbReference type="GO" id="GO:0008688">
    <property type="term" value="F:3-(3-hydroxyphenyl)propionate hydroxylase activity"/>
    <property type="evidence" value="ECO:0007669"/>
    <property type="project" value="TreeGrafter"/>
</dbReference>
<keyword evidence="4" id="KW-1185">Reference proteome</keyword>
<evidence type="ECO:0000256" key="1">
    <source>
        <dbReference type="ARBA" id="ARBA00023002"/>
    </source>
</evidence>
<dbReference type="Proteomes" id="UP000321490">
    <property type="component" value="Unassembled WGS sequence"/>
</dbReference>
<gene>
    <name evidence="3" type="ORF">JD78_03350</name>
</gene>
<dbReference type="NCBIfam" id="NF004829">
    <property type="entry name" value="PRK06183.1-3"/>
    <property type="match status" value="1"/>
</dbReference>
<evidence type="ECO:0000259" key="2">
    <source>
        <dbReference type="Pfam" id="PF01494"/>
    </source>
</evidence>
<evidence type="ECO:0000313" key="4">
    <source>
        <dbReference type="Proteomes" id="UP000321490"/>
    </source>
</evidence>
<dbReference type="InterPro" id="IPR002938">
    <property type="entry name" value="FAD-bd"/>
</dbReference>
<dbReference type="InterPro" id="IPR050631">
    <property type="entry name" value="PheA/TfdB_FAD_monoxygenase"/>
</dbReference>
<dbReference type="GO" id="GO:0019622">
    <property type="term" value="P:3-(3-hydroxy)phenylpropionate catabolic process"/>
    <property type="evidence" value="ECO:0007669"/>
    <property type="project" value="TreeGrafter"/>
</dbReference>
<dbReference type="GO" id="GO:0071949">
    <property type="term" value="F:FAD binding"/>
    <property type="evidence" value="ECO:0007669"/>
    <property type="project" value="InterPro"/>
</dbReference>
<dbReference type="RefSeq" id="WP_228395113.1">
    <property type="nucleotide sequence ID" value="NZ_JABGDC010000071.1"/>
</dbReference>
<sequence>MGETEPVTVVVVGAGPVGVTAALLLARRGVDVLVLDRHDAPYPQPRAVHLDDESLRVLQAAGVADAFAAVSRPMAGLRLLDAEHRVLLEAPRGRGVHGWPQGSMFSQPDLEAVLRAALDAEPRASLRGGVDVLHVEQRDGAVWLGLRDRGTGAVEELVAEAVLGCDGANSTVRRLIGGWMRDLGPAERWLVVDLTSDVPLDVWPGVHQVCDPARPATFMPVAGDRYRAEFRLAPGESARDPDLPALLGRFGAAGCAVVRTAEYTYRAAVADRWRAGRVLLCGDAAHLTPPFIGQGLGLGLRDVHQLAWKLAAVLAGADDALLDTHQAERAPHATALVRLAVLLGRLMNGGGRSAALLRRGVLALPGVAAFAADSRTPPLRPGPLVRRRRFAPGSPVGALLPQPAVAGGRLDDLLGEGWAVLTAGGRVPGDWPGPVLDATAFGSAELVRWLRGRSVLVRPDRVVAAVAR</sequence>
<dbReference type="Pfam" id="PF01494">
    <property type="entry name" value="FAD_binding_3"/>
    <property type="match status" value="1"/>
</dbReference>
<dbReference type="SUPFAM" id="SSF51905">
    <property type="entry name" value="FAD/NAD(P)-binding domain"/>
    <property type="match status" value="1"/>
</dbReference>
<dbReference type="EMBL" id="VLKF01000001">
    <property type="protein sequence ID" value="TWH74805.1"/>
    <property type="molecule type" value="Genomic_DNA"/>
</dbReference>
<dbReference type="PANTHER" id="PTHR43476">
    <property type="entry name" value="3-(3-HYDROXY-PHENYL)PROPIONATE/3-HYDROXYCINNAMIC ACID HYDROXYLASE"/>
    <property type="match status" value="1"/>
</dbReference>
<evidence type="ECO:0000313" key="3">
    <source>
        <dbReference type="EMBL" id="TWH74805.1"/>
    </source>
</evidence>